<gene>
    <name evidence="2" type="ORF">SKAU_G00228760</name>
</gene>
<organism evidence="2 3">
    <name type="scientific">Synaphobranchus kaupii</name>
    <name type="common">Kaup's arrowtooth eel</name>
    <dbReference type="NCBI Taxonomy" id="118154"/>
    <lineage>
        <taxon>Eukaryota</taxon>
        <taxon>Metazoa</taxon>
        <taxon>Chordata</taxon>
        <taxon>Craniata</taxon>
        <taxon>Vertebrata</taxon>
        <taxon>Euteleostomi</taxon>
        <taxon>Actinopterygii</taxon>
        <taxon>Neopterygii</taxon>
        <taxon>Teleostei</taxon>
        <taxon>Anguilliformes</taxon>
        <taxon>Synaphobranchidae</taxon>
        <taxon>Synaphobranchus</taxon>
    </lineage>
</organism>
<name>A0A9Q1IS57_SYNKA</name>
<evidence type="ECO:0000313" key="2">
    <source>
        <dbReference type="EMBL" id="KAJ8351400.1"/>
    </source>
</evidence>
<dbReference type="EMBL" id="JAINUF010000008">
    <property type="protein sequence ID" value="KAJ8351400.1"/>
    <property type="molecule type" value="Genomic_DNA"/>
</dbReference>
<feature type="region of interest" description="Disordered" evidence="1">
    <location>
        <begin position="1"/>
        <end position="45"/>
    </location>
</feature>
<protein>
    <submittedName>
        <fullName evidence="2">Uncharacterized protein</fullName>
    </submittedName>
</protein>
<keyword evidence="3" id="KW-1185">Reference proteome</keyword>
<proteinExistence type="predicted"/>
<accession>A0A9Q1IS57</accession>
<dbReference type="Proteomes" id="UP001152622">
    <property type="component" value="Chromosome 8"/>
</dbReference>
<sequence>MLPQTSVGAGSCCRGPDCQERPSSSSAERPPVTCAASEALSRPSRPQVIREGVRTAIRGREQRNGAPVVAVDFHQRAPLSTVNHSRGLGGALACAPPARYRFHFIPRAHPSRVLRPIPGPYLNMRAVNQSRTANARFFSSRWGSPFPRCHSNGIVSNPNTG</sequence>
<comment type="caution">
    <text evidence="2">The sequence shown here is derived from an EMBL/GenBank/DDBJ whole genome shotgun (WGS) entry which is preliminary data.</text>
</comment>
<evidence type="ECO:0000313" key="3">
    <source>
        <dbReference type="Proteomes" id="UP001152622"/>
    </source>
</evidence>
<evidence type="ECO:0000256" key="1">
    <source>
        <dbReference type="SAM" id="MobiDB-lite"/>
    </source>
</evidence>
<reference evidence="2" key="1">
    <citation type="journal article" date="2023" name="Science">
        <title>Genome structures resolve the early diversification of teleost fishes.</title>
        <authorList>
            <person name="Parey E."/>
            <person name="Louis A."/>
            <person name="Montfort J."/>
            <person name="Bouchez O."/>
            <person name="Roques C."/>
            <person name="Iampietro C."/>
            <person name="Lluch J."/>
            <person name="Castinel A."/>
            <person name="Donnadieu C."/>
            <person name="Desvignes T."/>
            <person name="Floi Bucao C."/>
            <person name="Jouanno E."/>
            <person name="Wen M."/>
            <person name="Mejri S."/>
            <person name="Dirks R."/>
            <person name="Jansen H."/>
            <person name="Henkel C."/>
            <person name="Chen W.J."/>
            <person name="Zahm M."/>
            <person name="Cabau C."/>
            <person name="Klopp C."/>
            <person name="Thompson A.W."/>
            <person name="Robinson-Rechavi M."/>
            <person name="Braasch I."/>
            <person name="Lecointre G."/>
            <person name="Bobe J."/>
            <person name="Postlethwait J.H."/>
            <person name="Berthelot C."/>
            <person name="Roest Crollius H."/>
            <person name="Guiguen Y."/>
        </authorList>
    </citation>
    <scope>NUCLEOTIDE SEQUENCE</scope>
    <source>
        <strain evidence="2">WJC10195</strain>
    </source>
</reference>
<dbReference type="AlphaFoldDB" id="A0A9Q1IS57"/>